<gene>
    <name evidence="1" type="ORF">RhiirA4_481107</name>
</gene>
<name>A0A2I1HJ20_9GLOM</name>
<evidence type="ECO:0000313" key="1">
    <source>
        <dbReference type="EMBL" id="PKY58849.1"/>
    </source>
</evidence>
<organism evidence="1 2">
    <name type="scientific">Rhizophagus irregularis</name>
    <dbReference type="NCBI Taxonomy" id="588596"/>
    <lineage>
        <taxon>Eukaryota</taxon>
        <taxon>Fungi</taxon>
        <taxon>Fungi incertae sedis</taxon>
        <taxon>Mucoromycota</taxon>
        <taxon>Glomeromycotina</taxon>
        <taxon>Glomeromycetes</taxon>
        <taxon>Glomerales</taxon>
        <taxon>Glomeraceae</taxon>
        <taxon>Rhizophagus</taxon>
    </lineage>
</organism>
<dbReference type="EMBL" id="LLXI01003220">
    <property type="protein sequence ID" value="PKY58849.1"/>
    <property type="molecule type" value="Genomic_DNA"/>
</dbReference>
<proteinExistence type="predicted"/>
<reference evidence="1 2" key="1">
    <citation type="submission" date="2015-10" db="EMBL/GenBank/DDBJ databases">
        <title>Genome analyses suggest a sexual origin of heterokaryosis in a supposedly ancient asexual fungus.</title>
        <authorList>
            <person name="Ropars J."/>
            <person name="Sedzielewska K."/>
            <person name="Noel J."/>
            <person name="Charron P."/>
            <person name="Farinelli L."/>
            <person name="Marton T."/>
            <person name="Kruger M."/>
            <person name="Pelin A."/>
            <person name="Brachmann A."/>
            <person name="Corradi N."/>
        </authorList>
    </citation>
    <scope>NUCLEOTIDE SEQUENCE [LARGE SCALE GENOMIC DNA]</scope>
    <source>
        <strain evidence="1 2">A4</strain>
    </source>
</reference>
<sequence length="82" mass="9644">MEYENSKNNPMVENDKVDSILDSDKGEYHDTKLLISTCKDGFQEYDYEIKLTLLKNLIENVLLNSIRFCHDLRNCKILSEKN</sequence>
<evidence type="ECO:0000313" key="2">
    <source>
        <dbReference type="Proteomes" id="UP000234323"/>
    </source>
</evidence>
<comment type="caution">
    <text evidence="1">The sequence shown here is derived from an EMBL/GenBank/DDBJ whole genome shotgun (WGS) entry which is preliminary data.</text>
</comment>
<dbReference type="Proteomes" id="UP000234323">
    <property type="component" value="Unassembled WGS sequence"/>
</dbReference>
<dbReference type="AlphaFoldDB" id="A0A2I1HJ20"/>
<keyword evidence="2" id="KW-1185">Reference proteome</keyword>
<protein>
    <submittedName>
        <fullName evidence="1">Uncharacterized protein</fullName>
    </submittedName>
</protein>
<accession>A0A2I1HJ20</accession>